<dbReference type="EMBL" id="LSMT01000235">
    <property type="protein sequence ID" value="PFX22581.1"/>
    <property type="molecule type" value="Genomic_DNA"/>
</dbReference>
<feature type="domain" description="Lysophospholipase NTE1-like P-loop" evidence="1">
    <location>
        <begin position="82"/>
        <end position="171"/>
    </location>
</feature>
<sequence>MAKDCGRLIVKKGRNGTRDTELAVLPDGLLNTIKRHFPQVVTRLIHLLGERLLGQYRRSYARSETLLDNHLPVDNQIFGGSNLGTVAIIPASEDVPVSNFSFELSLALHAIGPTLLLTSSLVRSRLGSSAMDSMNEYRLSSWLGQQEDLHRIVLYQADTLMSAWTKRCIRQELFTNPNCEQLAFNERTAKEGLTPETLALGTLYDGQLTLSTQLIKPDYYVIPLTDAAPQFLWKLTPFTLMNQFC</sequence>
<gene>
    <name evidence="2" type="primary">Pnpla7</name>
    <name evidence="2" type="ORF">AWC38_SpisGene12891</name>
</gene>
<dbReference type="AlphaFoldDB" id="A0A2B4RY79"/>
<dbReference type="OrthoDB" id="5957340at2759"/>
<evidence type="ECO:0000313" key="2">
    <source>
        <dbReference type="EMBL" id="PFX22581.1"/>
    </source>
</evidence>
<dbReference type="InterPro" id="IPR056556">
    <property type="entry name" value="NTE1_P-loop_dom"/>
</dbReference>
<accession>A0A2B4RY79</accession>
<dbReference type="Proteomes" id="UP000225706">
    <property type="component" value="Unassembled WGS sequence"/>
</dbReference>
<keyword evidence="3" id="KW-1185">Reference proteome</keyword>
<name>A0A2B4RY79_STYPI</name>
<comment type="caution">
    <text evidence="2">The sequence shown here is derived from an EMBL/GenBank/DDBJ whole genome shotgun (WGS) entry which is preliminary data.</text>
</comment>
<evidence type="ECO:0000313" key="3">
    <source>
        <dbReference type="Proteomes" id="UP000225706"/>
    </source>
</evidence>
<dbReference type="Pfam" id="PF24179">
    <property type="entry name" value="NTE_Ploop"/>
    <property type="match status" value="1"/>
</dbReference>
<evidence type="ECO:0000259" key="1">
    <source>
        <dbReference type="Pfam" id="PF24179"/>
    </source>
</evidence>
<dbReference type="STRING" id="50429.A0A2B4RY79"/>
<proteinExistence type="predicted"/>
<reference evidence="3" key="1">
    <citation type="journal article" date="2017" name="bioRxiv">
        <title>Comparative analysis of the genomes of Stylophora pistillata and Acropora digitifera provides evidence for extensive differences between species of corals.</title>
        <authorList>
            <person name="Voolstra C.R."/>
            <person name="Li Y."/>
            <person name="Liew Y.J."/>
            <person name="Baumgarten S."/>
            <person name="Zoccola D."/>
            <person name="Flot J.-F."/>
            <person name="Tambutte S."/>
            <person name="Allemand D."/>
            <person name="Aranda M."/>
        </authorList>
    </citation>
    <scope>NUCLEOTIDE SEQUENCE [LARGE SCALE GENOMIC DNA]</scope>
</reference>
<protein>
    <submittedName>
        <fullName evidence="2">Patatin-like phospholipase domain-containing protein 7</fullName>
    </submittedName>
</protein>
<organism evidence="2 3">
    <name type="scientific">Stylophora pistillata</name>
    <name type="common">Smooth cauliflower coral</name>
    <dbReference type="NCBI Taxonomy" id="50429"/>
    <lineage>
        <taxon>Eukaryota</taxon>
        <taxon>Metazoa</taxon>
        <taxon>Cnidaria</taxon>
        <taxon>Anthozoa</taxon>
        <taxon>Hexacorallia</taxon>
        <taxon>Scleractinia</taxon>
        <taxon>Astrocoeniina</taxon>
        <taxon>Pocilloporidae</taxon>
        <taxon>Stylophora</taxon>
    </lineage>
</organism>